<dbReference type="InterPro" id="IPR057708">
    <property type="entry name" value="DUF7948"/>
</dbReference>
<dbReference type="InterPro" id="IPR010620">
    <property type="entry name" value="SBBP_repeat"/>
</dbReference>
<organism evidence="2 3">
    <name type="scientific">Clostridium saudiense</name>
    <dbReference type="NCBI Taxonomy" id="1414720"/>
    <lineage>
        <taxon>Bacteria</taxon>
        <taxon>Bacillati</taxon>
        <taxon>Bacillota</taxon>
        <taxon>Clostridia</taxon>
        <taxon>Eubacteriales</taxon>
        <taxon>Clostridiaceae</taxon>
        <taxon>Clostridium</taxon>
    </lineage>
</organism>
<evidence type="ECO:0000313" key="3">
    <source>
        <dbReference type="Proteomes" id="UP000767334"/>
    </source>
</evidence>
<evidence type="ECO:0000259" key="1">
    <source>
        <dbReference type="Pfam" id="PF25778"/>
    </source>
</evidence>
<dbReference type="Pfam" id="PF25778">
    <property type="entry name" value="DUF7948"/>
    <property type="match status" value="1"/>
</dbReference>
<comment type="caution">
    <text evidence="2">The sequence shown here is derived from an EMBL/GenBank/DDBJ whole genome shotgun (WGS) entry which is preliminary data.</text>
</comment>
<reference evidence="2 3" key="1">
    <citation type="journal article" date="2021" name="Sci. Rep.">
        <title>The distribution of antibiotic resistance genes in chicken gut microbiota commensals.</title>
        <authorList>
            <person name="Juricova H."/>
            <person name="Matiasovicova J."/>
            <person name="Kubasova T."/>
            <person name="Cejkova D."/>
            <person name="Rychlik I."/>
        </authorList>
    </citation>
    <scope>NUCLEOTIDE SEQUENCE [LARGE SCALE GENOMIC DNA]</scope>
    <source>
        <strain evidence="2 3">An435</strain>
    </source>
</reference>
<evidence type="ECO:0000313" key="2">
    <source>
        <dbReference type="EMBL" id="MBM6818517.1"/>
    </source>
</evidence>
<dbReference type="EMBL" id="JACJLL010000015">
    <property type="protein sequence ID" value="MBM6818517.1"/>
    <property type="molecule type" value="Genomic_DNA"/>
</dbReference>
<feature type="domain" description="DUF7948" evidence="1">
    <location>
        <begin position="17"/>
        <end position="232"/>
    </location>
</feature>
<protein>
    <submittedName>
        <fullName evidence="2">SBBP repeat-containing protein</fullName>
    </submittedName>
</protein>
<dbReference type="Proteomes" id="UP000767334">
    <property type="component" value="Unassembled WGS sequence"/>
</dbReference>
<dbReference type="InterPro" id="IPR052918">
    <property type="entry name" value="Motility_Chemotaxis_Reg"/>
</dbReference>
<keyword evidence="3" id="KW-1185">Reference proteome</keyword>
<dbReference type="RefSeq" id="WP_204571911.1">
    <property type="nucleotide sequence ID" value="NZ_JACJLL010000015.1"/>
</dbReference>
<proteinExistence type="predicted"/>
<dbReference type="Pfam" id="PF06739">
    <property type="entry name" value="SBBP"/>
    <property type="match status" value="2"/>
</dbReference>
<accession>A0ABS2FDY2</accession>
<name>A0ABS2FDY2_9CLOT</name>
<dbReference type="PANTHER" id="PTHR35580:SF1">
    <property type="entry name" value="PHYTASE-LIKE DOMAIN-CONTAINING PROTEIN"/>
    <property type="match status" value="1"/>
</dbReference>
<gene>
    <name evidence="2" type="ORF">H6A19_04040</name>
</gene>
<sequence>MEELKVSKVLNSLPLIFERNIGQHDEKVQFILNKKECTTFFTDTELVLAFRSNEKIEKEKEIDSKLIVNSLINNLSEYKVNVLRINFEDSNKIPQIIGKNEFNCKINYFKGDNKSQWKSCIPIYEKLLYKEVYPGIDLLYYGKQTNMKLEFIVQPNKSIDCIKLNFEGADKIEIDEEGNLVVSFDDKAVNILNLEAIQGGSEEKIECKFEIEDNFKIKFNVANYDLNEVLKINMQFLFEVFKLTKVIDRRNSITMDNKNCIYITGITSIQKFPEKRVYKSIYSGKDYSSYIIKINTGKSGQLALEYAAYLGGNGVDEGTTVAVDDSGIAYIAGITNSTAGFPISGKSYLSSYPGGEISGFLVKVDTKEIGIASLVYGTYLGGNGIDVCSDIKIDSNNYVYISGFTSSKNLPIENYNYKDIVSNEEFYSFLLKMDITKRGKLALLNNSYFGDNGYNL</sequence>
<dbReference type="PANTHER" id="PTHR35580">
    <property type="entry name" value="CELL SURFACE GLYCOPROTEIN (S-LAYER PROTEIN)-LIKE PROTEIN"/>
    <property type="match status" value="1"/>
</dbReference>